<dbReference type="Proteomes" id="UP001215151">
    <property type="component" value="Unassembled WGS sequence"/>
</dbReference>
<gene>
    <name evidence="3" type="ORF">ONZ51_g100</name>
</gene>
<accession>A0AAD7U430</accession>
<dbReference type="InterPro" id="IPR029058">
    <property type="entry name" value="AB_hydrolase_fold"/>
</dbReference>
<comment type="similarity">
    <text evidence="1">Belongs to the AB hydrolase superfamily. AB hydrolase 2 family.</text>
</comment>
<dbReference type="InterPro" id="IPR050565">
    <property type="entry name" value="LYPA1-2/EST-like"/>
</dbReference>
<organism evidence="3 4">
    <name type="scientific">Trametes cubensis</name>
    <dbReference type="NCBI Taxonomy" id="1111947"/>
    <lineage>
        <taxon>Eukaryota</taxon>
        <taxon>Fungi</taxon>
        <taxon>Dikarya</taxon>
        <taxon>Basidiomycota</taxon>
        <taxon>Agaricomycotina</taxon>
        <taxon>Agaricomycetes</taxon>
        <taxon>Polyporales</taxon>
        <taxon>Polyporaceae</taxon>
        <taxon>Trametes</taxon>
    </lineage>
</organism>
<sequence>MASETMSMIIMPPSEPHTHTVVFLHGRGDNARNFARSLVFWRDSHGRSPFQAFPSFRWVFPQAPMRQCASSPDICPQWFDVWNVKDFADREELQAEGLREVVPQIRRLLANEANLLGDRWDRVILAGISMGAATSAHVLFHLDIPAAGSGRLGAFLGISCRCPFLGRPLPEMRKAIGLEDGVPDHANVIRNTPVLLEHCVDDPLVRLQNGYGMRDTLREFGAEVEWKEYPSGGALVQYARWNGRRCRVYQ</sequence>
<dbReference type="PANTHER" id="PTHR10655">
    <property type="entry name" value="LYSOPHOSPHOLIPASE-RELATED"/>
    <property type="match status" value="1"/>
</dbReference>
<dbReference type="Gene3D" id="3.40.50.1820">
    <property type="entry name" value="alpha/beta hydrolase"/>
    <property type="match status" value="1"/>
</dbReference>
<evidence type="ECO:0000256" key="1">
    <source>
        <dbReference type="ARBA" id="ARBA00006499"/>
    </source>
</evidence>
<dbReference type="GO" id="GO:0005737">
    <property type="term" value="C:cytoplasm"/>
    <property type="evidence" value="ECO:0007669"/>
    <property type="project" value="TreeGrafter"/>
</dbReference>
<dbReference type="GO" id="GO:0052689">
    <property type="term" value="F:carboxylic ester hydrolase activity"/>
    <property type="evidence" value="ECO:0007669"/>
    <property type="project" value="TreeGrafter"/>
</dbReference>
<dbReference type="Pfam" id="PF02230">
    <property type="entry name" value="Abhydrolase_2"/>
    <property type="match status" value="1"/>
</dbReference>
<feature type="domain" description="Phospholipase/carboxylesterase/thioesterase" evidence="2">
    <location>
        <begin position="9"/>
        <end position="232"/>
    </location>
</feature>
<proteinExistence type="inferred from homology"/>
<evidence type="ECO:0000313" key="4">
    <source>
        <dbReference type="Proteomes" id="UP001215151"/>
    </source>
</evidence>
<dbReference type="InterPro" id="IPR003140">
    <property type="entry name" value="PLipase/COase/thioEstase"/>
</dbReference>
<dbReference type="GO" id="GO:0008474">
    <property type="term" value="F:palmitoyl-(protein) hydrolase activity"/>
    <property type="evidence" value="ECO:0007669"/>
    <property type="project" value="TreeGrafter"/>
</dbReference>
<dbReference type="AlphaFoldDB" id="A0AAD7U430"/>
<comment type="caution">
    <text evidence="3">The sequence shown here is derived from an EMBL/GenBank/DDBJ whole genome shotgun (WGS) entry which is preliminary data.</text>
</comment>
<dbReference type="SUPFAM" id="SSF53474">
    <property type="entry name" value="alpha/beta-Hydrolases"/>
    <property type="match status" value="1"/>
</dbReference>
<protein>
    <recommendedName>
        <fullName evidence="2">Phospholipase/carboxylesterase/thioesterase domain-containing protein</fullName>
    </recommendedName>
</protein>
<keyword evidence="4" id="KW-1185">Reference proteome</keyword>
<evidence type="ECO:0000259" key="2">
    <source>
        <dbReference type="Pfam" id="PF02230"/>
    </source>
</evidence>
<name>A0AAD7U430_9APHY</name>
<evidence type="ECO:0000313" key="3">
    <source>
        <dbReference type="EMBL" id="KAJ8502234.1"/>
    </source>
</evidence>
<dbReference type="EMBL" id="JAPEVG010000001">
    <property type="protein sequence ID" value="KAJ8502234.1"/>
    <property type="molecule type" value="Genomic_DNA"/>
</dbReference>
<dbReference type="PANTHER" id="PTHR10655:SF63">
    <property type="entry name" value="PHOSPHOLIPASE_CARBOXYLESTERASE_THIOESTERASE DOMAIN-CONTAINING PROTEIN"/>
    <property type="match status" value="1"/>
</dbReference>
<reference evidence="3" key="1">
    <citation type="submission" date="2022-11" db="EMBL/GenBank/DDBJ databases">
        <title>Genome Sequence of Cubamyces cubensis.</title>
        <authorList>
            <person name="Buettner E."/>
        </authorList>
    </citation>
    <scope>NUCLEOTIDE SEQUENCE</scope>
    <source>
        <strain evidence="3">MPL-01</strain>
    </source>
</reference>